<dbReference type="EMBL" id="LYBM01000034">
    <property type="protein sequence ID" value="ODA31543.1"/>
    <property type="molecule type" value="Genomic_DNA"/>
</dbReference>
<name>A0A1C3EE92_9GAMM</name>
<dbReference type="GO" id="GO:0015031">
    <property type="term" value="P:protein transport"/>
    <property type="evidence" value="ECO:0007669"/>
    <property type="project" value="UniProtKB-KW"/>
</dbReference>
<comment type="subcellular location">
    <subcellularLocation>
        <location evidence="1">Cell membrane</location>
        <topology evidence="1">Single-pass membrane protein</topology>
    </subcellularLocation>
    <subcellularLocation>
        <location evidence="7">Cell membrane</location>
        <topology evidence="7">Single-pass type II membrane protein</topology>
    </subcellularLocation>
</comment>
<keyword evidence="4 7" id="KW-0812">Transmembrane</keyword>
<evidence type="ECO:0000256" key="6">
    <source>
        <dbReference type="ARBA" id="ARBA00023136"/>
    </source>
</evidence>
<organism evidence="9 10">
    <name type="scientific">Veronia pacifica</name>
    <dbReference type="NCBI Taxonomy" id="1080227"/>
    <lineage>
        <taxon>Bacteria</taxon>
        <taxon>Pseudomonadati</taxon>
        <taxon>Pseudomonadota</taxon>
        <taxon>Gammaproteobacteria</taxon>
        <taxon>Vibrionales</taxon>
        <taxon>Vibrionaceae</taxon>
        <taxon>Veronia</taxon>
    </lineage>
</organism>
<reference evidence="9 10" key="1">
    <citation type="submission" date="2016-05" db="EMBL/GenBank/DDBJ databases">
        <title>Genomic Taxonomy of the Vibrionaceae.</title>
        <authorList>
            <person name="Gomez-Gil B."/>
            <person name="Enciso-Ibarra J."/>
        </authorList>
    </citation>
    <scope>NUCLEOTIDE SEQUENCE [LARGE SCALE GENOMIC DNA]</scope>
    <source>
        <strain evidence="9 10">CAIM 1920</strain>
    </source>
</reference>
<dbReference type="GO" id="GO:0005886">
    <property type="term" value="C:plasma membrane"/>
    <property type="evidence" value="ECO:0007669"/>
    <property type="project" value="UniProtKB-SubCell"/>
</dbReference>
<dbReference type="GO" id="GO:0022857">
    <property type="term" value="F:transmembrane transporter activity"/>
    <property type="evidence" value="ECO:0007669"/>
    <property type="project" value="InterPro"/>
</dbReference>
<comment type="caution">
    <text evidence="9">The sequence shown here is derived from an EMBL/GenBank/DDBJ whole genome shotgun (WGS) entry which is preliminary data.</text>
</comment>
<evidence type="ECO:0000313" key="10">
    <source>
        <dbReference type="Proteomes" id="UP000094936"/>
    </source>
</evidence>
<dbReference type="PANTHER" id="PTHR30558">
    <property type="entry name" value="EXBD MEMBRANE COMPONENT OF PMF-DRIVEN MACROMOLECULE IMPORT SYSTEM"/>
    <property type="match status" value="1"/>
</dbReference>
<dbReference type="Gene3D" id="3.30.420.270">
    <property type="match status" value="1"/>
</dbReference>
<comment type="similarity">
    <text evidence="2 7">Belongs to the ExbD/TolR family.</text>
</comment>
<keyword evidence="7" id="KW-0813">Transport</keyword>
<keyword evidence="7" id="KW-0653">Protein transport</keyword>
<dbReference type="PANTHER" id="PTHR30558:SF13">
    <property type="entry name" value="BIOPOLYMER TRANSPORT PROTEIN EXBD2"/>
    <property type="match status" value="1"/>
</dbReference>
<dbReference type="RefSeq" id="WP_068904363.1">
    <property type="nucleotide sequence ID" value="NZ_JBHUIF010000028.1"/>
</dbReference>
<evidence type="ECO:0000256" key="5">
    <source>
        <dbReference type="ARBA" id="ARBA00022989"/>
    </source>
</evidence>
<keyword evidence="10" id="KW-1185">Reference proteome</keyword>
<dbReference type="OrthoDB" id="9793581at2"/>
<sequence length="134" mass="14978">MRLTRVRKAREEAQIDLTSMMDIVFIMLIFFIVSSSFVSETGVDINRPTASQATAQQAKGIAVAITSDNEIYIDNQFVDVERLEEKLAFLLMDKPEAGLLIQADKRAFNGTVVNVMDIARRVGIQKIALSAEKR</sequence>
<evidence type="ECO:0000256" key="7">
    <source>
        <dbReference type="RuleBase" id="RU003879"/>
    </source>
</evidence>
<evidence type="ECO:0000256" key="4">
    <source>
        <dbReference type="ARBA" id="ARBA00022692"/>
    </source>
</evidence>
<gene>
    <name evidence="9" type="ORF">A8L45_16730</name>
</gene>
<dbReference type="Pfam" id="PF02472">
    <property type="entry name" value="ExbD"/>
    <property type="match status" value="1"/>
</dbReference>
<proteinExistence type="inferred from homology"/>
<accession>A0A1C3EE92</accession>
<evidence type="ECO:0000256" key="8">
    <source>
        <dbReference type="SAM" id="Phobius"/>
    </source>
</evidence>
<feature type="transmembrane region" description="Helical" evidence="8">
    <location>
        <begin position="20"/>
        <end position="38"/>
    </location>
</feature>
<keyword evidence="5 8" id="KW-1133">Transmembrane helix</keyword>
<dbReference type="Proteomes" id="UP000094936">
    <property type="component" value="Unassembled WGS sequence"/>
</dbReference>
<dbReference type="STRING" id="1080227.A8L45_16730"/>
<keyword evidence="3" id="KW-1003">Cell membrane</keyword>
<evidence type="ECO:0000256" key="3">
    <source>
        <dbReference type="ARBA" id="ARBA00022475"/>
    </source>
</evidence>
<dbReference type="AlphaFoldDB" id="A0A1C3EE92"/>
<keyword evidence="6 8" id="KW-0472">Membrane</keyword>
<protein>
    <submittedName>
        <fullName evidence="9">Biopolymer transporter ExbD</fullName>
    </submittedName>
</protein>
<evidence type="ECO:0000313" key="9">
    <source>
        <dbReference type="EMBL" id="ODA31543.1"/>
    </source>
</evidence>
<dbReference type="InterPro" id="IPR003400">
    <property type="entry name" value="ExbD"/>
</dbReference>
<evidence type="ECO:0000256" key="1">
    <source>
        <dbReference type="ARBA" id="ARBA00004162"/>
    </source>
</evidence>
<evidence type="ECO:0000256" key="2">
    <source>
        <dbReference type="ARBA" id="ARBA00005811"/>
    </source>
</evidence>